<name>A0A1S6QHK9_9LACO</name>
<keyword evidence="2" id="KW-0472">Membrane</keyword>
<dbReference type="CDD" id="cd01840">
    <property type="entry name" value="SGNH_hydrolase_yrhL_like"/>
    <property type="match status" value="1"/>
</dbReference>
<reference evidence="3 4" key="1">
    <citation type="journal article" date="2015" name="Genome Announc.">
        <title>Genome Sequence of Lactobacillus curieae CCTCC M 2011381T, a Novel Producer of Gamma-aminobutyric Acid.</title>
        <authorList>
            <person name="Wang Y."/>
            <person name="Wang Y."/>
            <person name="Lang C."/>
            <person name="Wei D."/>
            <person name="Xu P."/>
            <person name="Xie J."/>
        </authorList>
    </citation>
    <scope>NUCLEOTIDE SEQUENCE [LARGE SCALE GENOMIC DNA]</scope>
    <source>
        <strain evidence="3 4">CCTCC M 2011381</strain>
    </source>
</reference>
<dbReference type="Gene3D" id="3.40.50.1110">
    <property type="entry name" value="SGNH hydrolase"/>
    <property type="match status" value="1"/>
</dbReference>
<accession>A0A1S6QHK9</accession>
<dbReference type="EMBL" id="CP018906">
    <property type="protein sequence ID" value="AQW21079.1"/>
    <property type="molecule type" value="Genomic_DNA"/>
</dbReference>
<gene>
    <name evidence="3" type="ORF">PL11_003645</name>
</gene>
<dbReference type="RefSeq" id="WP_035166436.1">
    <property type="nucleotide sequence ID" value="NZ_CP018906.1"/>
</dbReference>
<feature type="compositionally biased region" description="Basic residues" evidence="1">
    <location>
        <begin position="56"/>
        <end position="70"/>
    </location>
</feature>
<dbReference type="InterPro" id="IPR036514">
    <property type="entry name" value="SGNH_hydro_sf"/>
</dbReference>
<evidence type="ECO:0008006" key="5">
    <source>
        <dbReference type="Google" id="ProtNLM"/>
    </source>
</evidence>
<dbReference type="SUPFAM" id="SSF52266">
    <property type="entry name" value="SGNH hydrolase"/>
    <property type="match status" value="1"/>
</dbReference>
<dbReference type="eggNOG" id="COG2755">
    <property type="taxonomic scope" value="Bacteria"/>
</dbReference>
<dbReference type="Proteomes" id="UP000030361">
    <property type="component" value="Chromosome"/>
</dbReference>
<feature type="transmembrane region" description="Helical" evidence="2">
    <location>
        <begin position="17"/>
        <end position="35"/>
    </location>
</feature>
<evidence type="ECO:0000256" key="2">
    <source>
        <dbReference type="SAM" id="Phobius"/>
    </source>
</evidence>
<keyword evidence="4" id="KW-1185">Reference proteome</keyword>
<proteinExistence type="predicted"/>
<sequence length="251" mass="28008">MPKHVEKEPKSNSAKKIIWWVVTILVIIGIGAFAISRSRSTNKNDATRSSQQSNTKKAKPKKKPQPKVKLTKAEKKIAKRYKLTSFEVANAKKRQVTAIGDSVMVDIEWAIKEVMPHSTVNGEVGRQFNQLPGIVAQLKANGSLANNIVINLGTNGPPTQTDVNSVLKEVGTKRQIFWINTHVPTQPWEKTTNKLIAKTAKKHSNVHVVNWYKLSKHHKAWFAADDVHVGDVGAKYYVAEIAKVMADVYNK</sequence>
<feature type="compositionally biased region" description="Polar residues" evidence="1">
    <location>
        <begin position="40"/>
        <end position="55"/>
    </location>
</feature>
<dbReference type="KEGG" id="lcu:PL11_003645"/>
<evidence type="ECO:0000313" key="3">
    <source>
        <dbReference type="EMBL" id="AQW21079.1"/>
    </source>
</evidence>
<feature type="region of interest" description="Disordered" evidence="1">
    <location>
        <begin position="40"/>
        <end position="71"/>
    </location>
</feature>
<dbReference type="AlphaFoldDB" id="A0A1S6QHK9"/>
<evidence type="ECO:0000313" key="4">
    <source>
        <dbReference type="Proteomes" id="UP000030361"/>
    </source>
</evidence>
<dbReference type="OrthoDB" id="9796461at2"/>
<organism evidence="3 4">
    <name type="scientific">Lentilactobacillus curieae</name>
    <dbReference type="NCBI Taxonomy" id="1138822"/>
    <lineage>
        <taxon>Bacteria</taxon>
        <taxon>Bacillati</taxon>
        <taxon>Bacillota</taxon>
        <taxon>Bacilli</taxon>
        <taxon>Lactobacillales</taxon>
        <taxon>Lactobacillaceae</taxon>
        <taxon>Lentilactobacillus</taxon>
    </lineage>
</organism>
<keyword evidence="2" id="KW-0812">Transmembrane</keyword>
<keyword evidence="2" id="KW-1133">Transmembrane helix</keyword>
<evidence type="ECO:0000256" key="1">
    <source>
        <dbReference type="SAM" id="MobiDB-lite"/>
    </source>
</evidence>
<protein>
    <recommendedName>
        <fullName evidence="5">Acyltransferase</fullName>
    </recommendedName>
</protein>